<keyword evidence="2" id="KW-1185">Reference proteome</keyword>
<accession>S9QT83</accession>
<comment type="caution">
    <text evidence="1">The sequence shown here is derived from an EMBL/GenBank/DDBJ whole genome shotgun (WGS) entry which is preliminary data.</text>
</comment>
<protein>
    <submittedName>
        <fullName evidence="1">Uncharacterized protein</fullName>
    </submittedName>
</protein>
<gene>
    <name evidence="1" type="ORF">Salmuc_05190</name>
</gene>
<proteinExistence type="predicted"/>
<dbReference type="EMBL" id="APVH01000019">
    <property type="protein sequence ID" value="EPX82837.1"/>
    <property type="molecule type" value="Genomic_DNA"/>
</dbReference>
<evidence type="ECO:0000313" key="2">
    <source>
        <dbReference type="Proteomes" id="UP000015347"/>
    </source>
</evidence>
<reference evidence="2" key="1">
    <citation type="journal article" date="2014" name="Stand. Genomic Sci.">
        <title>Genome sequence of the exopolysaccharide-producing Salipiger mucosus type strain (DSM 16094(T)), a moderately halophilic member of the Roseobacter clade.</title>
        <authorList>
            <person name="Riedel T."/>
            <person name="Spring S."/>
            <person name="Fiebig A."/>
            <person name="Petersen J."/>
            <person name="Kyrpides N.C."/>
            <person name="Goker M."/>
            <person name="Klenk H.P."/>
        </authorList>
    </citation>
    <scope>NUCLEOTIDE SEQUENCE [LARGE SCALE GENOMIC DNA]</scope>
    <source>
        <strain evidence="2">DSM 16094</strain>
    </source>
</reference>
<sequence length="51" mass="5565">MSPGRFLERVERLLADGALRRRLSGAARATAATELSPGRFLERVERLLAAG</sequence>
<dbReference type="AlphaFoldDB" id="S9QT83"/>
<organism evidence="1 2">
    <name type="scientific">Salipiger mucosus DSM 16094</name>
    <dbReference type="NCBI Taxonomy" id="1123237"/>
    <lineage>
        <taxon>Bacteria</taxon>
        <taxon>Pseudomonadati</taxon>
        <taxon>Pseudomonadota</taxon>
        <taxon>Alphaproteobacteria</taxon>
        <taxon>Rhodobacterales</taxon>
        <taxon>Roseobacteraceae</taxon>
        <taxon>Salipiger</taxon>
    </lineage>
</organism>
<name>S9QT83_9RHOB</name>
<dbReference type="HOGENOM" id="CLU_3103635_0_0_5"/>
<dbReference type="Proteomes" id="UP000015347">
    <property type="component" value="Unassembled WGS sequence"/>
</dbReference>
<evidence type="ECO:0000313" key="1">
    <source>
        <dbReference type="EMBL" id="EPX82837.1"/>
    </source>
</evidence>